<keyword evidence="2" id="KW-0812">Transmembrane</keyword>
<dbReference type="AlphaFoldDB" id="A0AAD6HFX0"/>
<keyword evidence="2" id="KW-1133">Transmembrane helix</keyword>
<name>A0AAD6HFX0_9EURO</name>
<organism evidence="3 4">
    <name type="scientific">Penicillium malachiteum</name>
    <dbReference type="NCBI Taxonomy" id="1324776"/>
    <lineage>
        <taxon>Eukaryota</taxon>
        <taxon>Fungi</taxon>
        <taxon>Dikarya</taxon>
        <taxon>Ascomycota</taxon>
        <taxon>Pezizomycotina</taxon>
        <taxon>Eurotiomycetes</taxon>
        <taxon>Eurotiomycetidae</taxon>
        <taxon>Eurotiales</taxon>
        <taxon>Aspergillaceae</taxon>
        <taxon>Penicillium</taxon>
    </lineage>
</organism>
<evidence type="ECO:0000313" key="4">
    <source>
        <dbReference type="Proteomes" id="UP001215712"/>
    </source>
</evidence>
<accession>A0AAD6HFX0</accession>
<evidence type="ECO:0008006" key="5">
    <source>
        <dbReference type="Google" id="ProtNLM"/>
    </source>
</evidence>
<comment type="caution">
    <text evidence="3">The sequence shown here is derived from an EMBL/GenBank/DDBJ whole genome shotgun (WGS) entry which is preliminary data.</text>
</comment>
<evidence type="ECO:0000256" key="2">
    <source>
        <dbReference type="SAM" id="Phobius"/>
    </source>
</evidence>
<keyword evidence="2" id="KW-0472">Membrane</keyword>
<reference evidence="3" key="2">
    <citation type="submission" date="2023-01" db="EMBL/GenBank/DDBJ databases">
        <authorList>
            <person name="Petersen C."/>
        </authorList>
    </citation>
    <scope>NUCLEOTIDE SEQUENCE</scope>
    <source>
        <strain evidence="3">IBT 17514</strain>
    </source>
</reference>
<protein>
    <recommendedName>
        <fullName evidence="5">Mid2 domain-containing protein</fullName>
    </recommendedName>
</protein>
<sequence length="265" mass="28763">MEGFWYPTSSGSRYIVGDKVNITWQAHAPRISLYETCADDLTYLERNVTNTNSYIWTANNIHFQHNIYGDNGCNFRLQLLSPRGEPGKEVYSSNSFGVSNRTNDDPSPTSYNFYSPNAPTTTLTVTTHMRATTTIGDVDIPTVTISSSSSSESAESSSMTGFIPGTSTTMTLITTSSSAESTGLSSSAKLALEIGLPFGLLILAMLLGICVYQRRKNAEKKVTRVAAVPAGGRHEMGNDTMVSELPGDYPVTDRGHVSELPTVKY</sequence>
<dbReference type="EMBL" id="JAQJAN010000013">
    <property type="protein sequence ID" value="KAJ5712587.1"/>
    <property type="molecule type" value="Genomic_DNA"/>
</dbReference>
<feature type="region of interest" description="Disordered" evidence="1">
    <location>
        <begin position="88"/>
        <end position="110"/>
    </location>
</feature>
<proteinExistence type="predicted"/>
<evidence type="ECO:0000313" key="3">
    <source>
        <dbReference type="EMBL" id="KAJ5712587.1"/>
    </source>
</evidence>
<evidence type="ECO:0000256" key="1">
    <source>
        <dbReference type="SAM" id="MobiDB-lite"/>
    </source>
</evidence>
<keyword evidence="4" id="KW-1185">Reference proteome</keyword>
<gene>
    <name evidence="3" type="ORF">N7493_009055</name>
</gene>
<feature type="region of interest" description="Disordered" evidence="1">
    <location>
        <begin position="244"/>
        <end position="265"/>
    </location>
</feature>
<dbReference type="Proteomes" id="UP001215712">
    <property type="component" value="Unassembled WGS sequence"/>
</dbReference>
<feature type="compositionally biased region" description="Polar residues" evidence="1">
    <location>
        <begin position="91"/>
        <end position="110"/>
    </location>
</feature>
<feature type="transmembrane region" description="Helical" evidence="2">
    <location>
        <begin position="194"/>
        <end position="212"/>
    </location>
</feature>
<reference evidence="3" key="1">
    <citation type="journal article" date="2023" name="IMA Fungus">
        <title>Comparative genomic study of the Penicillium genus elucidates a diverse pangenome and 15 lateral gene transfer events.</title>
        <authorList>
            <person name="Petersen C."/>
            <person name="Sorensen T."/>
            <person name="Nielsen M.R."/>
            <person name="Sondergaard T.E."/>
            <person name="Sorensen J.L."/>
            <person name="Fitzpatrick D.A."/>
            <person name="Frisvad J.C."/>
            <person name="Nielsen K.L."/>
        </authorList>
    </citation>
    <scope>NUCLEOTIDE SEQUENCE</scope>
    <source>
        <strain evidence="3">IBT 17514</strain>
    </source>
</reference>